<evidence type="ECO:0000313" key="6">
    <source>
        <dbReference type="Proteomes" id="UP001596174"/>
    </source>
</evidence>
<accession>A0ABW1G6J6</accession>
<name>A0ABW1G6J6_9ACTN</name>
<keyword evidence="1" id="KW-0227">DNA damage</keyword>
<dbReference type="EC" id="3.2.2.28" evidence="5"/>
<organism evidence="5 6">
    <name type="scientific">Streptacidiphilus monticola</name>
    <dbReference type="NCBI Taxonomy" id="2161674"/>
    <lineage>
        <taxon>Bacteria</taxon>
        <taxon>Bacillati</taxon>
        <taxon>Actinomycetota</taxon>
        <taxon>Actinomycetes</taxon>
        <taxon>Kitasatosporales</taxon>
        <taxon>Streptomycetaceae</taxon>
        <taxon>Streptacidiphilus</taxon>
    </lineage>
</organism>
<evidence type="ECO:0000259" key="4">
    <source>
        <dbReference type="Pfam" id="PF03167"/>
    </source>
</evidence>
<keyword evidence="5" id="KW-0326">Glycosidase</keyword>
<dbReference type="PANTHER" id="PTHR12159">
    <property type="entry name" value="G/T AND G/U MISMATCH-SPECIFIC DNA GLYCOSYLASE"/>
    <property type="match status" value="1"/>
</dbReference>
<proteinExistence type="predicted"/>
<keyword evidence="3" id="KW-0234">DNA repair</keyword>
<dbReference type="SUPFAM" id="SSF52141">
    <property type="entry name" value="Uracil-DNA glycosylase-like"/>
    <property type="match status" value="1"/>
</dbReference>
<dbReference type="GO" id="GO:0016798">
    <property type="term" value="F:hydrolase activity, acting on glycosyl bonds"/>
    <property type="evidence" value="ECO:0007669"/>
    <property type="project" value="UniProtKB-KW"/>
</dbReference>
<reference evidence="6" key="1">
    <citation type="journal article" date="2019" name="Int. J. Syst. Evol. Microbiol.">
        <title>The Global Catalogue of Microorganisms (GCM) 10K type strain sequencing project: providing services to taxonomists for standard genome sequencing and annotation.</title>
        <authorList>
            <consortium name="The Broad Institute Genomics Platform"/>
            <consortium name="The Broad Institute Genome Sequencing Center for Infectious Disease"/>
            <person name="Wu L."/>
            <person name="Ma J."/>
        </authorList>
    </citation>
    <scope>NUCLEOTIDE SEQUENCE [LARGE SCALE GENOMIC DNA]</scope>
    <source>
        <strain evidence="6">JCM 4816</strain>
    </source>
</reference>
<keyword evidence="2 5" id="KW-0378">Hydrolase</keyword>
<gene>
    <name evidence="5" type="primary">mug</name>
    <name evidence="5" type="ORF">ACFP3V_18485</name>
</gene>
<dbReference type="CDD" id="cd10028">
    <property type="entry name" value="UDG-F2_TDG_MUG"/>
    <property type="match status" value="1"/>
</dbReference>
<dbReference type="PANTHER" id="PTHR12159:SF9">
    <property type="entry name" value="G_T MISMATCH-SPECIFIC THYMINE DNA GLYCOSYLASE"/>
    <property type="match status" value="1"/>
</dbReference>
<evidence type="ECO:0000256" key="2">
    <source>
        <dbReference type="ARBA" id="ARBA00022801"/>
    </source>
</evidence>
<evidence type="ECO:0000256" key="1">
    <source>
        <dbReference type="ARBA" id="ARBA00022763"/>
    </source>
</evidence>
<keyword evidence="6" id="KW-1185">Reference proteome</keyword>
<feature type="domain" description="Uracil-DNA glycosylase-like" evidence="4">
    <location>
        <begin position="14"/>
        <end position="156"/>
    </location>
</feature>
<dbReference type="InterPro" id="IPR005122">
    <property type="entry name" value="Uracil-DNA_glycosylase-like"/>
</dbReference>
<dbReference type="NCBIfam" id="NF007570">
    <property type="entry name" value="PRK10201.1"/>
    <property type="match status" value="1"/>
</dbReference>
<dbReference type="RefSeq" id="WP_380584783.1">
    <property type="nucleotide sequence ID" value="NZ_JBHSQJ010000075.1"/>
</dbReference>
<evidence type="ECO:0000313" key="5">
    <source>
        <dbReference type="EMBL" id="MFC5909197.1"/>
    </source>
</evidence>
<comment type="caution">
    <text evidence="5">The sequence shown here is derived from an EMBL/GenBank/DDBJ whole genome shotgun (WGS) entry which is preliminary data.</text>
</comment>
<dbReference type="EMBL" id="JBHSQJ010000075">
    <property type="protein sequence ID" value="MFC5909197.1"/>
    <property type="molecule type" value="Genomic_DNA"/>
</dbReference>
<dbReference type="InterPro" id="IPR036895">
    <property type="entry name" value="Uracil-DNA_glycosylase-like_sf"/>
</dbReference>
<dbReference type="Pfam" id="PF03167">
    <property type="entry name" value="UDG"/>
    <property type="match status" value="1"/>
</dbReference>
<dbReference type="Proteomes" id="UP001596174">
    <property type="component" value="Unassembled WGS sequence"/>
</dbReference>
<dbReference type="InterPro" id="IPR015637">
    <property type="entry name" value="MUG/TDG"/>
</dbReference>
<sequence length="180" mass="19413">MTPAEAAVPLDDLLAPDLDVLFCGINPGLSSAAAGMPFATRGSRWWPALHVSGFTPRVLAPSEAATLLTFGLGLTTLVRRPTRRADELGRAELVAGAAQLSRRVRDWQPTWVAFLGVTGFRAGYGRPRAVVGEQELRIGSSRVWVLPNPSGLNAHFPPQRLAEEFARLRRAAGLPDRSLP</sequence>
<evidence type="ECO:0000256" key="3">
    <source>
        <dbReference type="ARBA" id="ARBA00023204"/>
    </source>
</evidence>
<protein>
    <submittedName>
        <fullName evidence="5">G/U mismatch-specific DNA glycosylase</fullName>
        <ecNumber evidence="5">3.2.2.28</ecNumber>
    </submittedName>
</protein>
<dbReference type="Gene3D" id="3.40.470.10">
    <property type="entry name" value="Uracil-DNA glycosylase-like domain"/>
    <property type="match status" value="1"/>
</dbReference>